<protein>
    <submittedName>
        <fullName evidence="2">Uncharacterized protein</fullName>
    </submittedName>
</protein>
<accession>A0A372FWT7</accession>
<evidence type="ECO:0000256" key="1">
    <source>
        <dbReference type="SAM" id="MobiDB-lite"/>
    </source>
</evidence>
<name>A0A372FWT7_9ACTN</name>
<keyword evidence="3" id="KW-1185">Reference proteome</keyword>
<sequence length="5128" mass="556692">MGVPVAHGCREILVVAGRLVLTGELTQTGHSAALAASLAAVRPVDAALVFLAEEKPRSAVGADFLHGQPFSDQLVLVPWEVERWGVDGRRLVDDAEAVEKLADLYRVQVQVPVGSARSARLVPVDRTGRETSWDDAVAVRSLPWSHVAAREAVRTAIEIASDRTSPSWTRIEALAGRLTESHQRLRVPVPTAAVAMAFRLVRHGLPPGMDATAPAVKVMPASVTDVLSLTGGEPVPTGDVDALFDGLLRVPDSTALVRLRPGAGTGGLGWLVPHDGVVWWFGASPAPGGGTGPIAAPVGEGWLAAAIREPETRMVVVDADGGATTLDALLRDVVEVRAPGGVNSVMTPPLRPGEYVLPAADAEAAPKTWPPPHTVGVFADGSYAVAKPPPDDVDRRYGSTGFLIFGPDGRPRGRYDIHTFEENDHVAMSQLHNHSDIPGALDLAAFYVTEHSSKPYFQLVSVINAKLQQTSGDDYGMALLPGSKAGSRDYRAAREPINRIARQRLSASGWSLAPDGGTAATPPFGPARDADGRLRTPAAAEPILSSSEAGYFYRLARSVRWESASDALGQAWHRMQRAGGLRTEADKAREFVQYVVDTGQEVRPDLLLDGYRVYRATVNGKTVTARARVLPYGTDGRRVVAARRPMPLDRMLERFGGEEMLADLRRFGWPIRISHESRFVASSAGVATPELHVDPFDDRSWPVVQRAHRALLGAADTEDVHLFRSAHPDLREAVRARVRQTYPRLIGRHGVESQWQAWKGVARVIGRQTGSPTLVGRDQLSQPSHLSHGSFSADVWNVHLDLGQSLDSTLRTLAHEMLHVEHAAMIAWWRAGREGPEVYAQSTTSPEVQEILRDGRPADDDPRYPAAGRMWHDSRSRPRGQWVNVALDAVGDLVGRAEMRLDSARRLDRFGPRVLRRLETGRDRARLAEASVHSVYRNDPTEAQAFRLELTLAADGSVRDWHVEVDGLVDVLAEPGALSLGPAGVFLPRTPTASPPQRLPHPDRPLVVVEVRDVADARRRLTDLRAALPTDALVELLPAARLSAADVVSLADVLGDDHVLAVGRDLVDSAAGQLVAHTRAHQPTITPFAAYYTRHAVPQRDIPVGDMFTLSARDDGRFEMLPGWHVVTVGDRVWIGSADASPRIADDDPRVVIGTPDRPVPWTVWQYGMWVARALASHTGAVADADFVRVHRPEPPVSPRPWPSTASLHAETAHDRRLLDLAFGAQWQEALPTSGSVPARVGHYLLDALLDEAGADPAERDPAALVAHLDRYAERLRLPRTTAGPVAARRELLRRLWRDAGMYYGILAEFDPQTPPGSTAAHPDDHLELDASPPDPAEEPVVVGPQPPAVLVPGRFPLLVDELLFVSEPDTEDAADEAPSDPMDIDTSPEADETGSDAMTVDALSEADDAPNERVEGLAASLVRDHAPHLLNARWEATAFDTAVTNQRVVLRDLLSVEQLTRWRTSGLFDSGVVLRPARGSRPDDQGVRLVVRADPADAYQHVDTAESAQWYAAPFLMTVRWEHPGRPSNDLPVVRAALVRLRALVSDEVLSGPQSRVTRRGAELVGVDEKLAATVGRLNPATLDLPPETLRRGLARVAAIDPVSVRTLHDAVVAEVEVGRWRAAGRQLTRADTVHQVLSGPGLSGLLGVALRPQGTVAGPLRIRMAMVDALPLGTLSRDGVVYQRVRVGLLVQVEPAEARGLPQLVFRLDGALELALDPPTAARLRQETPPPAYQRVWERDEPVSEAAPTVPTVTPTVDQQPQTDDFHGDEWTRLVSDLGVTGPDEARTRQWGRLIESVPDPDEVTDLTVEAISAVHGPLPTDAEVRASADLVEPVRRAWYAVAQDLGLPPGALRILGAELVTVVRTRTTGTRATADELLIGLRERLGPFGVSTDVEVVYLAELSARLGLGQDDLASFRWLSERGVPLELVHTLPDRLAGRSVAWAAEQVHRSDDVDGVAADLGLFLGSVGPDEAARKVRSTLRSLALTALAGQLGLGPSAVSATEREHPTAAPGAPPVDGAEDPPGGRPSERLETTGKIDLAGLLAIREMIRTAARVIGMRADRVRPAEVGTLVERVVDQVRLIAEELGFKSPQHVTRYAELSGGLGFPVTELSDLLPSGHLATLVYRLVGNVPMPQITRFLDEVAPARPIRQSADREPEPTSTSTRWSVREAAGWADRWEVPEEQVRAVAALPLVDLSRVARMVDRLHLPKEQIARLLDVIATTGQVPDRLDWFAYRAGVEPEVALELAWRLNTNILDLLPMRAVLHRLAVHAPERSDDRLTVEHLVRLLSQGPHGEPVPPPAWTFWVGAHLPTGSGADGLTPNELHDLVFSRFRVGHASVAEYHQRLMGLDWIGLLEQAMDDSAGRFDEDEPPPVRPQLPAARDADLWLAQWLAEQVGIPPHEVESDLIDRPWLDHVAVLDAARDLAVPVPTALTYARRWGGLKASDVPPLPPDAHPDTVTWLFGMSARWDVPLVQFGPIAAAMPRQQDPPTPIPAIPDNVLRRLWPTRVSFGETDTFWAAQVPLAFLTDWRLAPTDWTGDQVDLGWWLTSVLGLPSATNTSRPGSAMDIDSDVGTASESDVEMADESDDETSSVSHVEPLESLVEQLWDELTDHHRAQYLTTLSEVADQLGLDLHRRYELSTALRVSVWWVTGFSVRIGQVPDIEHHASRLGVPSDKLFALASVLGVDPAVLGPQDDLTRLNDADEAGVMRFAAVGAVADSIRNRPDWRSRQMTDTITDHLYAIVFAQTSVPPKLVHQLNDDGRWLGLRGLLEGAARADVPAESLAVYANLSRPPKTAGGGAAGPSQVIEAYQRRQRSDEATYGLDTSDLWPVWNHDGSATLARGDVAEVSAAALRYAEPYQRAEVFRRITAHAGRQDAPQNVAGLIRAMGAAAGPDSAPHEWLSPLLRDAPVPDGMSISLLSSLSGASDEVKNTFANLSDIAGVRVGRPTDGRYSLQFTFGSAWGGWAGLADVLDTLRDLKFTINQATVEVRTGYGADAAAYLRLAHLYYAHLNALSQIGLANRRNPPPQYGFSSFAGFLRAHREASGLSVRVAWSSDDVVGLRLDARKELLWPGIPQAGLRIIAEMVELARRPFPDPQWWDWTFRPPGDHADDAFELGLDGWRLVGLLADESTRAQAAALLTIFRPERKASDHPMAWGLGPVRDDPTIPETLPQTHEVPDAGLLAEILPAGRSTAGLAAAAAVTARLTDPELGMSYRAAVVRAAGGRPVFVPGRVPGDQPVSDVLRQLISGQLTLPDEAIRAAYHAVAQAPDTAALRGLLGRDGWDALILDPTTVDARLGRPRVRRDTLPATFEANASDRHGRWPDPSQTVDWLRHRIGAGRPPVPYFLANALGRLGDPGSGRTFALTIDGMWSDDVPGEPWTWVAAEDRWDPFADALAAAQSALATAQSATVPDSRRSRLRIEPDPEEVDQFVVHATELVDSPPVWRALGAVVEAMRRYGVFVQRMAITADHAPLPTARTGQSVDRTAALDRLVRAHEDTLTRLFGSPELPWLNPVDPPEVGAAGSRPHAVEVGVTYPGILATGLGGLQGGVLVVLALLAATARASVAASDLPDSDADPVGTNFATTRSEPQQVDGWFLDPSGEPQITALLAALRLDQAESAQVAALFHLNSWYPPPDSPPARARGMGDRAVWPISTRSEHPAAFVAAVAGTTPAMAARDAVTGLETLRLPLDYLRGVQRRADAYLRSAPPVTDAATALTLREASVAGLWEELGRSGATIGAWHERFQREQVGLGDLAGDGESPPGPIPSLTAEARSVLDTVPTSGATVEDAAVLGSVASWLTSRTRPRMEVAVESEVELLRREIADRLHAGTPAPLLAAATSAVERQWAHRGLLGAVLDAAAWQGVPLPPEIHAPRHLRDFVTSLVAAEPARFADVGGGRGALLAEELPFSTLSALLAGFRAPEPTPEQLSRWQAEASAAVRRRLPDADGHTIREAVLAATGARVREHRRSQWRAEFARRVERPTPQFKAQLMRALTNVDPHRVRLVQLVIDASATSTRHLQEGLAQVDLHATALGRHLPEAIARALDVNIVVHSDQSPTVQTYPGPRPVLHLSRVDRGSAEVFDRYQPYPSAVSAGPAPSLTGRLADTMDPRLWRFAQDWVRERYPLLDGSRGWNEQRIAWYRLVELLAQWIDVPMMATFIATGEDRAQATFDPMPWRMDLTVASVDEALVELLPELLVAEVVTMQAQAETHKSQMSRHTADENAVEHMWNTRDPGDERHEEWPRHYTQARLQRDDVKRAGDLLWEAGRRSSTILPFPGLTRLRRRLTQGWTAARWEYANTLTRIERYDSVAQTQFDLQQQLRKLGSTRDWRKTPHTQMREIDGFESVDLGPAGTFLRPAGSHTAPPARMSSATQRLVVVEVGDAATAPHVLTQILDGLPDTAIIELMMSGPVNAPQAIELARLIGDNRTLVLASNLVVPGDLSDHFAAHSRSLTPTFGPVAAYYAVNPEPRPHAVDIAGLLLRHLGAGRYEFLTGWDVVTVGDRLWIRPTDYRGELPYSGAARIVIGAPGQPTPWTVEQFGQKIASTVTIAADLALQGFVHTLGRTAPMSRPPRPNRSVINPVDEPDRQLHQQAFGRGHPGNELVVPVGAGPEAAQETLTLGHVVDILLDLAGADPAESDIQVLLGRLDQLAVQQGIPRDDTTPNGAQRARRALLKRARDKLSEAGLAGLLAEIPPPPDVVELTASPPEPAEAPVVVRAPDPDPADAGHPAADDDGHTGRTGTAQTRQPALLPVQAGVYLPPVDHDIVRPPVIDSMPRYQSYVSAFATLDPATTELVAGTRRYGPERFHQELTAAGVPVDAKLSLALAPPAAIVHTEPDRRAAQRFADELWSIRGTPGIFSMAETPGPTTALPALPEVLTGWLRQADWSDAQHYLHQHLTELSQRDSIEAMRALTTLDPDNRVAAPYRAVLDLVDLAGGVAGPVAAADGAQPWIVPPGPVPPAFAFDYLQARPDRQARKPWNDQLLQMMYERAAFRELAVMLAWGVVERADSPTQGRRVGLDYGQGNAMAFAAVHHVLRMSVTRARTPGPTGSWPEIDAVDACVLDPLDKSFWIPRMDELRREVRSFGIPGHPERSGSPAPEHERLLNLLIERLVSC</sequence>
<evidence type="ECO:0000313" key="3">
    <source>
        <dbReference type="Proteomes" id="UP000262621"/>
    </source>
</evidence>
<dbReference type="Proteomes" id="UP000262621">
    <property type="component" value="Unassembled WGS sequence"/>
</dbReference>
<gene>
    <name evidence="2" type="ORF">D0Q02_19465</name>
</gene>
<feature type="region of interest" description="Disordered" evidence="1">
    <location>
        <begin position="2563"/>
        <end position="2602"/>
    </location>
</feature>
<feature type="compositionally biased region" description="Acidic residues" evidence="1">
    <location>
        <begin position="2584"/>
        <end position="2596"/>
    </location>
</feature>
<feature type="region of interest" description="Disordered" evidence="1">
    <location>
        <begin position="1370"/>
        <end position="1395"/>
    </location>
</feature>
<feature type="region of interest" description="Disordered" evidence="1">
    <location>
        <begin position="1313"/>
        <end position="1341"/>
    </location>
</feature>
<dbReference type="EMBL" id="QVFU01000022">
    <property type="protein sequence ID" value="RFS44939.1"/>
    <property type="molecule type" value="Genomic_DNA"/>
</dbReference>
<evidence type="ECO:0000313" key="2">
    <source>
        <dbReference type="EMBL" id="RFS44939.1"/>
    </source>
</evidence>
<feature type="compositionally biased region" description="Low complexity" evidence="1">
    <location>
        <begin position="4723"/>
        <end position="4741"/>
    </location>
</feature>
<reference evidence="2 3" key="1">
    <citation type="submission" date="2018-08" db="EMBL/GenBank/DDBJ databases">
        <title>Verrucosispora craniellae sp. nov., isolated from a marine sponge in the South China Sea.</title>
        <authorList>
            <person name="Li L."/>
            <person name="Lin H.W."/>
        </authorList>
    </citation>
    <scope>NUCLEOTIDE SEQUENCE [LARGE SCALE GENOMIC DNA]</scope>
    <source>
        <strain evidence="2 3">LHW63014</strain>
    </source>
</reference>
<proteinExistence type="predicted"/>
<comment type="caution">
    <text evidence="2">The sequence shown here is derived from an EMBL/GenBank/DDBJ whole genome shotgun (WGS) entry which is preliminary data.</text>
</comment>
<organism evidence="2 3">
    <name type="scientific">Micromonospora craniellae</name>
    <dbReference type="NCBI Taxonomy" id="2294034"/>
    <lineage>
        <taxon>Bacteria</taxon>
        <taxon>Bacillati</taxon>
        <taxon>Actinomycetota</taxon>
        <taxon>Actinomycetes</taxon>
        <taxon>Micromonosporales</taxon>
        <taxon>Micromonosporaceae</taxon>
        <taxon>Micromonospora</taxon>
    </lineage>
</organism>
<feature type="region of interest" description="Disordered" evidence="1">
    <location>
        <begin position="4723"/>
        <end position="4758"/>
    </location>
</feature>
<feature type="compositionally biased region" description="Low complexity" evidence="1">
    <location>
        <begin position="1750"/>
        <end position="1765"/>
    </location>
</feature>
<feature type="region of interest" description="Disordered" evidence="1">
    <location>
        <begin position="2002"/>
        <end position="2037"/>
    </location>
</feature>
<feature type="region of interest" description="Disordered" evidence="1">
    <location>
        <begin position="1746"/>
        <end position="1769"/>
    </location>
</feature>